<dbReference type="InterPro" id="IPR011541">
    <property type="entry name" value="Ni/Co_transpt_high_affinity"/>
</dbReference>
<dbReference type="GO" id="GO:0012505">
    <property type="term" value="C:endomembrane system"/>
    <property type="evidence" value="ECO:0007669"/>
    <property type="project" value="UniProtKB-SubCell"/>
</dbReference>
<keyword evidence="5 8" id="KW-0812">Transmembrane</keyword>
<comment type="caution">
    <text evidence="8">Lacks conserved residue(s) required for the propagation of feature annotation.</text>
</comment>
<dbReference type="EMBL" id="VBSX01000003">
    <property type="protein sequence ID" value="TLQ20856.1"/>
    <property type="molecule type" value="Genomic_DNA"/>
</dbReference>
<evidence type="ECO:0000256" key="2">
    <source>
        <dbReference type="ARBA" id="ARBA00010892"/>
    </source>
</evidence>
<comment type="caution">
    <text evidence="9">The sequence shown here is derived from an EMBL/GenBank/DDBJ whole genome shotgun (WGS) entry which is preliminary data.</text>
</comment>
<evidence type="ECO:0000256" key="7">
    <source>
        <dbReference type="ARBA" id="ARBA00023136"/>
    </source>
</evidence>
<keyword evidence="6 8" id="KW-1133">Transmembrane helix</keyword>
<protein>
    <recommendedName>
        <fullName evidence="8">Nickel/cobalt efflux system</fullName>
    </recommendedName>
</protein>
<comment type="similarity">
    <text evidence="2 8">Belongs to the NiCoT transporter (TC 2.A.52) family.</text>
</comment>
<comment type="subcellular location">
    <subcellularLocation>
        <location evidence="8">Cell membrane</location>
        <topology evidence="8">Multi-pass membrane protein</topology>
    </subcellularLocation>
    <subcellularLocation>
        <location evidence="1">Endomembrane system</location>
        <topology evidence="1">Multi-pass membrane protein</topology>
    </subcellularLocation>
</comment>
<proteinExistence type="inferred from homology"/>
<feature type="transmembrane region" description="Helical" evidence="8">
    <location>
        <begin position="16"/>
        <end position="40"/>
    </location>
</feature>
<sequence length="94" mass="10669">MTCITLQFAHKSAQNFLSVIVTTISVVAAVSIGFVELLQVVRATFKFNGSFWSWVQGVNLNWLGFALVALFIALWGLFYLIWKATRQRRLNTDL</sequence>
<evidence type="ECO:0000256" key="6">
    <source>
        <dbReference type="ARBA" id="ARBA00022989"/>
    </source>
</evidence>
<dbReference type="OrthoDB" id="9776706at2"/>
<dbReference type="PANTHER" id="PTHR31611">
    <property type="entry name" value="HIGH-AFFINITY NICKEL TRANSPORT PROTEIN NIC1"/>
    <property type="match status" value="1"/>
</dbReference>
<accession>A0A5R9CYM3</accession>
<evidence type="ECO:0000313" key="9">
    <source>
        <dbReference type="EMBL" id="TLQ20856.1"/>
    </source>
</evidence>
<evidence type="ECO:0000256" key="5">
    <source>
        <dbReference type="ARBA" id="ARBA00022692"/>
    </source>
</evidence>
<keyword evidence="3 8" id="KW-0813">Transport</keyword>
<name>A0A5R9CYM3_9LACO</name>
<dbReference type="RefSeq" id="WP_082402662.1">
    <property type="nucleotide sequence ID" value="NZ_VBSX01000003.1"/>
</dbReference>
<reference evidence="9 10" key="1">
    <citation type="submission" date="2019-05" db="EMBL/GenBank/DDBJ databases">
        <title>The metagenome of a microbial culture collection derived from dairy environment covers the genomic content of the human microbiome.</title>
        <authorList>
            <person name="Roder T."/>
            <person name="Wuthrich D."/>
            <person name="Sattari Z."/>
            <person name="Von Ah U."/>
            <person name="Bar C."/>
            <person name="Ronchi F."/>
            <person name="Macpherson A.J."/>
            <person name="Ganal-Vonarburg S.C."/>
            <person name="Bruggmann R."/>
            <person name="Vergeres G."/>
        </authorList>
    </citation>
    <scope>NUCLEOTIDE SEQUENCE [LARGE SCALE GENOMIC DNA]</scope>
    <source>
        <strain evidence="9 10">FAM 1079</strain>
    </source>
</reference>
<feature type="transmembrane region" description="Helical" evidence="8">
    <location>
        <begin position="60"/>
        <end position="82"/>
    </location>
</feature>
<keyword evidence="4" id="KW-0533">Nickel</keyword>
<evidence type="ECO:0000256" key="4">
    <source>
        <dbReference type="ARBA" id="ARBA00022596"/>
    </source>
</evidence>
<dbReference type="Pfam" id="PF03824">
    <property type="entry name" value="NicO"/>
    <property type="match status" value="1"/>
</dbReference>
<dbReference type="PANTHER" id="PTHR31611:SF0">
    <property type="entry name" value="HIGH-AFFINITY NICKEL TRANSPORT PROTEIN NIC1"/>
    <property type="match status" value="1"/>
</dbReference>
<keyword evidence="7 8" id="KW-0472">Membrane</keyword>
<dbReference type="Proteomes" id="UP000305100">
    <property type="component" value="Unassembled WGS sequence"/>
</dbReference>
<dbReference type="InterPro" id="IPR004688">
    <property type="entry name" value="Ni/Co_transpt"/>
</dbReference>
<dbReference type="GO" id="GO:0005886">
    <property type="term" value="C:plasma membrane"/>
    <property type="evidence" value="ECO:0007669"/>
    <property type="project" value="UniProtKB-SubCell"/>
</dbReference>
<evidence type="ECO:0000256" key="8">
    <source>
        <dbReference type="RuleBase" id="RU362101"/>
    </source>
</evidence>
<gene>
    <name evidence="9" type="ORF">FEZ41_02150</name>
</gene>
<evidence type="ECO:0000256" key="3">
    <source>
        <dbReference type="ARBA" id="ARBA00022448"/>
    </source>
</evidence>
<evidence type="ECO:0000256" key="1">
    <source>
        <dbReference type="ARBA" id="ARBA00004127"/>
    </source>
</evidence>
<dbReference type="GO" id="GO:0015099">
    <property type="term" value="F:nickel cation transmembrane transporter activity"/>
    <property type="evidence" value="ECO:0007669"/>
    <property type="project" value="UniProtKB-UniRule"/>
</dbReference>
<dbReference type="AlphaFoldDB" id="A0A5R9CYM3"/>
<organism evidence="9 10">
    <name type="scientific">Lentilactobacillus parafarraginis</name>
    <dbReference type="NCBI Taxonomy" id="390842"/>
    <lineage>
        <taxon>Bacteria</taxon>
        <taxon>Bacillati</taxon>
        <taxon>Bacillota</taxon>
        <taxon>Bacilli</taxon>
        <taxon>Lactobacillales</taxon>
        <taxon>Lactobacillaceae</taxon>
        <taxon>Lentilactobacillus</taxon>
    </lineage>
</organism>
<evidence type="ECO:0000313" key="10">
    <source>
        <dbReference type="Proteomes" id="UP000305100"/>
    </source>
</evidence>